<protein>
    <submittedName>
        <fullName evidence="2">Uncharacterized protein</fullName>
    </submittedName>
</protein>
<organism evidence="2">
    <name type="scientific">Halorubrum pleomorphic virus 10</name>
    <dbReference type="NCBI Taxonomy" id="2507576"/>
    <lineage>
        <taxon>Viruses</taxon>
        <taxon>Monodnaviria</taxon>
        <taxon>Trapavirae</taxon>
        <taxon>Saleviricota</taxon>
        <taxon>Huolimaviricetes</taxon>
        <taxon>Haloruvirales</taxon>
        <taxon>Pleolipoviridae</taxon>
        <taxon>Betapleolipovirus</taxon>
        <taxon>Betapleolipovirus senegalense</taxon>
        <taxon>Betapleolipovirus HRPV10</taxon>
    </lineage>
</organism>
<name>A0A410N6R5_9VIRU</name>
<evidence type="ECO:0000313" key="2">
    <source>
        <dbReference type="EMBL" id="QAS68823.1"/>
    </source>
</evidence>
<gene>
    <name evidence="2" type="ORF">HRPV10-gp03</name>
</gene>
<proteinExistence type="predicted"/>
<sequence length="176" mass="17919">MTDRNTSKIGSIALVLAVLVSAVGMGLTGGVAAQTGSTVLIDQSFTPVNTTDSAYVDIKGVDDFNGSAPVDVNVTYTGYNDGMDAANGTVLKTETVSVSEGNISSSEFTINDTTMSEWDNVQVLVDTDSGSLVDYADWGTLEMSAGGGGLLGSAGGLSLPVIGVVLVGAYFLMGRD</sequence>
<evidence type="ECO:0000256" key="1">
    <source>
        <dbReference type="SAM" id="Phobius"/>
    </source>
</evidence>
<reference evidence="2" key="1">
    <citation type="journal article" date="2019" name="Environ. Microbiol.">
        <title>Novel haloarchaeal viruses from Lake Retba infecting Haloferax and Halorubrum species.</title>
        <authorList>
            <person name="Mizuno C.M."/>
            <person name="Prajapati B."/>
            <person name="Lucas-Staat S."/>
            <person name="Sime-Ngando T."/>
            <person name="Forterre P."/>
            <person name="Bamford D.H."/>
            <person name="Prangishvili D."/>
            <person name="Krupovic M."/>
            <person name="Oksanen H.M."/>
        </authorList>
    </citation>
    <scope>NUCLEOTIDE SEQUENCE</scope>
</reference>
<keyword evidence="1" id="KW-0812">Transmembrane</keyword>
<keyword evidence="1" id="KW-1133">Transmembrane helix</keyword>
<feature type="transmembrane region" description="Helical" evidence="1">
    <location>
        <begin position="150"/>
        <end position="173"/>
    </location>
</feature>
<keyword evidence="1" id="KW-0472">Membrane</keyword>
<keyword evidence="3" id="KW-1185">Reference proteome</keyword>
<accession>A0A410N6R5</accession>
<evidence type="ECO:0000313" key="3">
    <source>
        <dbReference type="Proteomes" id="UP000290575"/>
    </source>
</evidence>
<dbReference type="Proteomes" id="UP000290575">
    <property type="component" value="Segment"/>
</dbReference>
<dbReference type="EMBL" id="MG550111">
    <property type="protein sequence ID" value="QAS68823.1"/>
    <property type="molecule type" value="Genomic_DNA"/>
</dbReference>